<protein>
    <submittedName>
        <fullName evidence="3">F-box domain-containing protein</fullName>
    </submittedName>
</protein>
<accession>A0AAD8LZ53</accession>
<organism evidence="3 4">
    <name type="scientific">Heracleum sosnowskyi</name>
    <dbReference type="NCBI Taxonomy" id="360622"/>
    <lineage>
        <taxon>Eukaryota</taxon>
        <taxon>Viridiplantae</taxon>
        <taxon>Streptophyta</taxon>
        <taxon>Embryophyta</taxon>
        <taxon>Tracheophyta</taxon>
        <taxon>Spermatophyta</taxon>
        <taxon>Magnoliopsida</taxon>
        <taxon>eudicotyledons</taxon>
        <taxon>Gunneridae</taxon>
        <taxon>Pentapetalae</taxon>
        <taxon>asterids</taxon>
        <taxon>campanulids</taxon>
        <taxon>Apiales</taxon>
        <taxon>Apiaceae</taxon>
        <taxon>Apioideae</taxon>
        <taxon>apioid superclade</taxon>
        <taxon>Tordylieae</taxon>
        <taxon>Tordyliinae</taxon>
        <taxon>Heracleum</taxon>
    </lineage>
</organism>
<dbReference type="PANTHER" id="PTHR35546:SF115">
    <property type="entry name" value="F-BOX DOMAIN-CONTAINING PROTEIN"/>
    <property type="match status" value="1"/>
</dbReference>
<feature type="domain" description="F-box" evidence="1">
    <location>
        <begin position="23"/>
        <end position="57"/>
    </location>
</feature>
<dbReference type="InterPro" id="IPR055290">
    <property type="entry name" value="At3g26010-like"/>
</dbReference>
<dbReference type="InterPro" id="IPR006527">
    <property type="entry name" value="F-box-assoc_dom_typ1"/>
</dbReference>
<dbReference type="InterPro" id="IPR011043">
    <property type="entry name" value="Gal_Oxase/kelch_b-propeller"/>
</dbReference>
<name>A0AAD8LZ53_9APIA</name>
<dbReference type="Proteomes" id="UP001237642">
    <property type="component" value="Unassembled WGS sequence"/>
</dbReference>
<dbReference type="InterPro" id="IPR001810">
    <property type="entry name" value="F-box_dom"/>
</dbReference>
<dbReference type="AlphaFoldDB" id="A0AAD8LZ53"/>
<reference evidence="3" key="2">
    <citation type="submission" date="2023-05" db="EMBL/GenBank/DDBJ databases">
        <authorList>
            <person name="Schelkunov M.I."/>
        </authorList>
    </citation>
    <scope>NUCLEOTIDE SEQUENCE</scope>
    <source>
        <strain evidence="3">Hsosn_3</strain>
        <tissue evidence="3">Leaf</tissue>
    </source>
</reference>
<evidence type="ECO:0000259" key="2">
    <source>
        <dbReference type="Pfam" id="PF07734"/>
    </source>
</evidence>
<dbReference type="Pfam" id="PF00646">
    <property type="entry name" value="F-box"/>
    <property type="match status" value="1"/>
</dbReference>
<proteinExistence type="predicted"/>
<dbReference type="Pfam" id="PF07734">
    <property type="entry name" value="FBA_1"/>
    <property type="match status" value="1"/>
</dbReference>
<evidence type="ECO:0000313" key="4">
    <source>
        <dbReference type="Proteomes" id="UP001237642"/>
    </source>
</evidence>
<evidence type="ECO:0000259" key="1">
    <source>
        <dbReference type="Pfam" id="PF00646"/>
    </source>
</evidence>
<gene>
    <name evidence="3" type="ORF">POM88_052009</name>
</gene>
<sequence length="416" mass="47439">MWLSRCTSSQFKLSSEELVLNDEDLLTLILLRVPYRKLKTFKCVSKKWLCLITTPRFSRVRCNLLPPVRASGLFIQRPPIALFCQPCPNEVYFVPLDDPNTRNPYKTVAFANDPFDPERIRILGSCNGLLLCSTCLLAFRDVITTYVYNPSTNKLDILPKHPPANGVEYLSLAFDPLKSPHYKVIAYVTTSQADSIGDFHVYSSETGTWSLSVQSFYLALDMCLEPGVYWHGCIYWLGDLNIQPVLGSTASDGLYLNVDEGRLGTFPRPPINGKLTSRSSYFGESEDHLHFIGVCPNATSVSVYELKSDYSEWFIKYWIDLAPISKVFPEMTKHKACYVDGNTYAFAVLSLIRRENFQEDSFLVLEIPGKVIRYNLVDASFKAIWDFAVDFGVEKVDIWRFGRFKVWQYIEALSCV</sequence>
<keyword evidence="4" id="KW-1185">Reference proteome</keyword>
<dbReference type="InterPro" id="IPR036047">
    <property type="entry name" value="F-box-like_dom_sf"/>
</dbReference>
<evidence type="ECO:0000313" key="3">
    <source>
        <dbReference type="EMBL" id="KAK1353644.1"/>
    </source>
</evidence>
<dbReference type="SUPFAM" id="SSF81383">
    <property type="entry name" value="F-box domain"/>
    <property type="match status" value="1"/>
</dbReference>
<dbReference type="SUPFAM" id="SSF50965">
    <property type="entry name" value="Galactose oxidase, central domain"/>
    <property type="match status" value="1"/>
</dbReference>
<dbReference type="PANTHER" id="PTHR35546">
    <property type="entry name" value="F-BOX PROTEIN INTERACTION DOMAIN PROTEIN-RELATED"/>
    <property type="match status" value="1"/>
</dbReference>
<dbReference type="EMBL" id="JAUIZM010000012">
    <property type="protein sequence ID" value="KAK1353644.1"/>
    <property type="molecule type" value="Genomic_DNA"/>
</dbReference>
<feature type="domain" description="F-box associated beta-propeller type 1" evidence="2">
    <location>
        <begin position="113"/>
        <end position="238"/>
    </location>
</feature>
<reference evidence="3" key="1">
    <citation type="submission" date="2023-02" db="EMBL/GenBank/DDBJ databases">
        <title>Genome of toxic invasive species Heracleum sosnowskyi carries increased number of genes despite the absence of recent whole-genome duplications.</title>
        <authorList>
            <person name="Schelkunov M."/>
            <person name="Shtratnikova V."/>
            <person name="Makarenko M."/>
            <person name="Klepikova A."/>
            <person name="Omelchenko D."/>
            <person name="Novikova G."/>
            <person name="Obukhova E."/>
            <person name="Bogdanov V."/>
            <person name="Penin A."/>
            <person name="Logacheva M."/>
        </authorList>
    </citation>
    <scope>NUCLEOTIDE SEQUENCE</scope>
    <source>
        <strain evidence="3">Hsosn_3</strain>
        <tissue evidence="3">Leaf</tissue>
    </source>
</reference>
<comment type="caution">
    <text evidence="3">The sequence shown here is derived from an EMBL/GenBank/DDBJ whole genome shotgun (WGS) entry which is preliminary data.</text>
</comment>